<sequence length="257" mass="30359">MKLLTWNVSLTPWNFSRKKFRSLIASSLIQKNADIILLQEVFFTDDFEYLKKTLSKQGFTEFLHNKNLLTISKVPFISDNYRNFTAQGLFFSWAMLDRLYKKGWQVVQIKIKDELIYIINTHTLSAYGHDEGDYTETRKKQIIEIIDFLDKQRAEKFILAGDFNFDKDSETYDFLKQTYDLDDPLASLPDKTITSENLRRRRFNIKKMEQRVDHFFVKGLESNKMEGKIVFNKPWKINGVTTHPSDHYGLGLQIDLK</sequence>
<proteinExistence type="predicted"/>
<dbReference type="InterPro" id="IPR036691">
    <property type="entry name" value="Endo/exonu/phosph_ase_sf"/>
</dbReference>
<accession>A0A1F5NSN7</accession>
<dbReference type="PANTHER" id="PTHR16320:SF23">
    <property type="entry name" value="SPHINGOMYELINASE C 1"/>
    <property type="match status" value="1"/>
</dbReference>
<evidence type="ECO:0000259" key="1">
    <source>
        <dbReference type="Pfam" id="PF03372"/>
    </source>
</evidence>
<dbReference type="SUPFAM" id="SSF56219">
    <property type="entry name" value="DNase I-like"/>
    <property type="match status" value="1"/>
</dbReference>
<comment type="caution">
    <text evidence="2">The sequence shown here is derived from an EMBL/GenBank/DDBJ whole genome shotgun (WGS) entry which is preliminary data.</text>
</comment>
<gene>
    <name evidence="2" type="ORF">A2826_00385</name>
</gene>
<name>A0A1F5NSN7_9BACT</name>
<dbReference type="STRING" id="1817822.A2826_00385"/>
<dbReference type="GO" id="GO:0004767">
    <property type="term" value="F:sphingomyelin phosphodiesterase activity"/>
    <property type="evidence" value="ECO:0007669"/>
    <property type="project" value="InterPro"/>
</dbReference>
<evidence type="ECO:0000313" key="3">
    <source>
        <dbReference type="Proteomes" id="UP000177912"/>
    </source>
</evidence>
<dbReference type="Gene3D" id="3.60.10.10">
    <property type="entry name" value="Endonuclease/exonuclease/phosphatase"/>
    <property type="match status" value="1"/>
</dbReference>
<dbReference type="Pfam" id="PF03372">
    <property type="entry name" value="Exo_endo_phos"/>
    <property type="match status" value="1"/>
</dbReference>
<feature type="domain" description="Endonuclease/exonuclease/phosphatase" evidence="1">
    <location>
        <begin position="4"/>
        <end position="219"/>
    </location>
</feature>
<dbReference type="InterPro" id="IPR038772">
    <property type="entry name" value="Sph/SMPD2-like"/>
</dbReference>
<organism evidence="2 3">
    <name type="scientific">Candidatus Doudnabacteria bacterium RIFCSPHIGHO2_01_FULL_43_23</name>
    <dbReference type="NCBI Taxonomy" id="1817822"/>
    <lineage>
        <taxon>Bacteria</taxon>
        <taxon>Candidatus Doudnaibacteriota</taxon>
    </lineage>
</organism>
<protein>
    <recommendedName>
        <fullName evidence="1">Endonuclease/exonuclease/phosphatase domain-containing protein</fullName>
    </recommendedName>
</protein>
<dbReference type="Proteomes" id="UP000177912">
    <property type="component" value="Unassembled WGS sequence"/>
</dbReference>
<dbReference type="InterPro" id="IPR005135">
    <property type="entry name" value="Endo/exonuclease/phosphatase"/>
</dbReference>
<dbReference type="EMBL" id="MFEI01000021">
    <property type="protein sequence ID" value="OGE80657.1"/>
    <property type="molecule type" value="Genomic_DNA"/>
</dbReference>
<reference evidence="2 3" key="1">
    <citation type="journal article" date="2016" name="Nat. Commun.">
        <title>Thousands of microbial genomes shed light on interconnected biogeochemical processes in an aquifer system.</title>
        <authorList>
            <person name="Anantharaman K."/>
            <person name="Brown C.T."/>
            <person name="Hug L.A."/>
            <person name="Sharon I."/>
            <person name="Castelle C.J."/>
            <person name="Probst A.J."/>
            <person name="Thomas B.C."/>
            <person name="Singh A."/>
            <person name="Wilkins M.J."/>
            <person name="Karaoz U."/>
            <person name="Brodie E.L."/>
            <person name="Williams K.H."/>
            <person name="Hubbard S.S."/>
            <person name="Banfield J.F."/>
        </authorList>
    </citation>
    <scope>NUCLEOTIDE SEQUENCE [LARGE SCALE GENOMIC DNA]</scope>
</reference>
<dbReference type="PANTHER" id="PTHR16320">
    <property type="entry name" value="SPHINGOMYELINASE FAMILY MEMBER"/>
    <property type="match status" value="1"/>
</dbReference>
<evidence type="ECO:0000313" key="2">
    <source>
        <dbReference type="EMBL" id="OGE80657.1"/>
    </source>
</evidence>
<dbReference type="AlphaFoldDB" id="A0A1F5NSN7"/>